<feature type="domain" description="FAD dependent oxidoreductase" evidence="1">
    <location>
        <begin position="14"/>
        <end position="371"/>
    </location>
</feature>
<dbReference type="STRING" id="226506.SAMN04488519_101385"/>
<evidence type="ECO:0000313" key="2">
    <source>
        <dbReference type="EMBL" id="SFN69718.1"/>
    </source>
</evidence>
<reference evidence="3" key="1">
    <citation type="submission" date="2016-10" db="EMBL/GenBank/DDBJ databases">
        <authorList>
            <person name="Varghese N."/>
            <person name="Submissions S."/>
        </authorList>
    </citation>
    <scope>NUCLEOTIDE SEQUENCE [LARGE SCALE GENOMIC DNA]</scope>
    <source>
        <strain evidence="3">DSM 15282</strain>
    </source>
</reference>
<protein>
    <submittedName>
        <fullName evidence="2">Glycine/D-amino acid oxidase</fullName>
    </submittedName>
</protein>
<dbReference type="Gene3D" id="3.30.9.10">
    <property type="entry name" value="D-Amino Acid Oxidase, subunit A, domain 2"/>
    <property type="match status" value="1"/>
</dbReference>
<evidence type="ECO:0000313" key="3">
    <source>
        <dbReference type="Proteomes" id="UP000199564"/>
    </source>
</evidence>
<evidence type="ECO:0000259" key="1">
    <source>
        <dbReference type="Pfam" id="PF01266"/>
    </source>
</evidence>
<dbReference type="AlphaFoldDB" id="A0A1I5B4R1"/>
<dbReference type="PANTHER" id="PTHR13847:SF281">
    <property type="entry name" value="FAD DEPENDENT OXIDOREDUCTASE DOMAIN-CONTAINING PROTEIN"/>
    <property type="match status" value="1"/>
</dbReference>
<dbReference type="EMBL" id="FOVW01000001">
    <property type="protein sequence ID" value="SFN69718.1"/>
    <property type="molecule type" value="Genomic_DNA"/>
</dbReference>
<dbReference type="GO" id="GO:0005737">
    <property type="term" value="C:cytoplasm"/>
    <property type="evidence" value="ECO:0007669"/>
    <property type="project" value="TreeGrafter"/>
</dbReference>
<dbReference type="InterPro" id="IPR036188">
    <property type="entry name" value="FAD/NAD-bd_sf"/>
</dbReference>
<gene>
    <name evidence="2" type="ORF">SAMN04488519_101385</name>
</gene>
<name>A0A1I5B4R1_9BACT</name>
<sequence length="376" mass="42165">MFSYWESKNFFNHDLIVVGAGFVGLSTAIHFKRKNPKASVLILERGIFPVGASTKNAGFACFGSLTEILDDFWSMTQDEVVELVNRRYKGLQKIRKEFGDKALAYKHNGGFELIEEDQLGAVEQIPEINQLLEKSFGGKVFSKVKKFEKMGFSDKIKMVVKNKFEGELDPAKYLSCLWNLAGELGVKIVTGVEVLEIEKDTGRILATDKSENPFFEFFGGQVAICSNAFTKKIWKESEMEPGRGLVMVSKPLEFEIPWKGCFHLDKGYVYFRAVDRRLLLGGARNVDFEGEKTTENKVNPKIKQHLIKLAEEVIFPGKTIEWDREWTGIMAFGAKKSPLIQQVGLKTAAGVRLGGMGVALGWQAGKELSDLLRKGN</sequence>
<organism evidence="2 3">
    <name type="scientific">Algoriphagus ornithinivorans</name>
    <dbReference type="NCBI Taxonomy" id="226506"/>
    <lineage>
        <taxon>Bacteria</taxon>
        <taxon>Pseudomonadati</taxon>
        <taxon>Bacteroidota</taxon>
        <taxon>Cytophagia</taxon>
        <taxon>Cytophagales</taxon>
        <taxon>Cyclobacteriaceae</taxon>
        <taxon>Algoriphagus</taxon>
    </lineage>
</organism>
<dbReference type="Gene3D" id="3.50.50.60">
    <property type="entry name" value="FAD/NAD(P)-binding domain"/>
    <property type="match status" value="1"/>
</dbReference>
<dbReference type="SUPFAM" id="SSF51905">
    <property type="entry name" value="FAD/NAD(P)-binding domain"/>
    <property type="match status" value="1"/>
</dbReference>
<accession>A0A1I5B4R1</accession>
<dbReference type="Proteomes" id="UP000199564">
    <property type="component" value="Unassembled WGS sequence"/>
</dbReference>
<dbReference type="PANTHER" id="PTHR13847">
    <property type="entry name" value="SARCOSINE DEHYDROGENASE-RELATED"/>
    <property type="match status" value="1"/>
</dbReference>
<dbReference type="InterPro" id="IPR006076">
    <property type="entry name" value="FAD-dep_OxRdtase"/>
</dbReference>
<dbReference type="RefSeq" id="WP_091649502.1">
    <property type="nucleotide sequence ID" value="NZ_FOVW01000001.1"/>
</dbReference>
<keyword evidence="3" id="KW-1185">Reference proteome</keyword>
<proteinExistence type="predicted"/>
<dbReference type="Pfam" id="PF01266">
    <property type="entry name" value="DAO"/>
    <property type="match status" value="1"/>
</dbReference>